<proteinExistence type="predicted"/>
<gene>
    <name evidence="1" type="ORF">OKA104_LOCUS31753</name>
</gene>
<feature type="non-terminal residue" evidence="1">
    <location>
        <position position="1"/>
    </location>
</feature>
<protein>
    <submittedName>
        <fullName evidence="1">Uncharacterized protein</fullName>
    </submittedName>
</protein>
<name>A0A819R4R4_9BILA</name>
<evidence type="ECO:0000313" key="2">
    <source>
        <dbReference type="Proteomes" id="UP000663881"/>
    </source>
</evidence>
<dbReference type="AlphaFoldDB" id="A0A819R4R4"/>
<evidence type="ECO:0000313" key="1">
    <source>
        <dbReference type="EMBL" id="CAF4034141.1"/>
    </source>
</evidence>
<comment type="caution">
    <text evidence="1">The sequence shown here is derived from an EMBL/GenBank/DDBJ whole genome shotgun (WGS) entry which is preliminary data.</text>
</comment>
<dbReference type="Proteomes" id="UP000663881">
    <property type="component" value="Unassembled WGS sequence"/>
</dbReference>
<organism evidence="1 2">
    <name type="scientific">Adineta steineri</name>
    <dbReference type="NCBI Taxonomy" id="433720"/>
    <lineage>
        <taxon>Eukaryota</taxon>
        <taxon>Metazoa</taxon>
        <taxon>Spiralia</taxon>
        <taxon>Gnathifera</taxon>
        <taxon>Rotifera</taxon>
        <taxon>Eurotatoria</taxon>
        <taxon>Bdelloidea</taxon>
        <taxon>Adinetida</taxon>
        <taxon>Adinetidae</taxon>
        <taxon>Adineta</taxon>
    </lineage>
</organism>
<reference evidence="1" key="1">
    <citation type="submission" date="2021-02" db="EMBL/GenBank/DDBJ databases">
        <authorList>
            <person name="Nowell W R."/>
        </authorList>
    </citation>
    <scope>NUCLEOTIDE SEQUENCE</scope>
</reference>
<dbReference type="EMBL" id="CAJOAY010003670">
    <property type="protein sequence ID" value="CAF4034141.1"/>
    <property type="molecule type" value="Genomic_DNA"/>
</dbReference>
<sequence length="83" mass="9699">PIKKYENSSIRNMKDVDTELSLLQIRVDNFERVIENQMKVLFDVANNIVAANIHRQNNFNQSNETMDTQNCLVINNLLFSKDK</sequence>
<accession>A0A819R4R4</accession>